<dbReference type="RefSeq" id="WP_320004159.1">
    <property type="nucleotide sequence ID" value="NZ_JAUHJS010000004.1"/>
</dbReference>
<dbReference type="PANTHER" id="PTHR38011">
    <property type="entry name" value="DIHYDROFOLATE REDUCTASE FAMILY PROTEIN (AFU_ORTHOLOGUE AFUA_8G06820)"/>
    <property type="match status" value="1"/>
</dbReference>
<dbReference type="PANTHER" id="PTHR38011:SF11">
    <property type="entry name" value="2,5-DIAMINO-6-RIBOSYLAMINO-4(3H)-PYRIMIDINONE 5'-PHOSPHATE REDUCTASE"/>
    <property type="match status" value="1"/>
</dbReference>
<dbReference type="EMBL" id="JAUHJS010000004">
    <property type="protein sequence ID" value="MDN4165629.1"/>
    <property type="molecule type" value="Genomic_DNA"/>
</dbReference>
<reference evidence="2" key="1">
    <citation type="submission" date="2023-06" db="EMBL/GenBank/DDBJ databases">
        <title>Cytophagales bacterium Strain LB-30, isolated from soil.</title>
        <authorList>
            <person name="Liu B."/>
        </authorList>
    </citation>
    <scope>NUCLEOTIDE SEQUENCE</scope>
    <source>
        <strain evidence="2">LB-30</strain>
    </source>
</reference>
<proteinExistence type="predicted"/>
<name>A0ABT8F5T2_9BACT</name>
<dbReference type="InterPro" id="IPR002734">
    <property type="entry name" value="RibDG_C"/>
</dbReference>
<evidence type="ECO:0000313" key="2">
    <source>
        <dbReference type="EMBL" id="MDN4165629.1"/>
    </source>
</evidence>
<dbReference type="Proteomes" id="UP001168552">
    <property type="component" value="Unassembled WGS sequence"/>
</dbReference>
<evidence type="ECO:0000313" key="3">
    <source>
        <dbReference type="Proteomes" id="UP001168552"/>
    </source>
</evidence>
<evidence type="ECO:0000259" key="1">
    <source>
        <dbReference type="Pfam" id="PF01872"/>
    </source>
</evidence>
<keyword evidence="3" id="KW-1185">Reference proteome</keyword>
<protein>
    <submittedName>
        <fullName evidence="2">Dihydrofolate reductase family protein</fullName>
    </submittedName>
</protein>
<accession>A0ABT8F5T2</accession>
<comment type="caution">
    <text evidence="2">The sequence shown here is derived from an EMBL/GenBank/DDBJ whole genome shotgun (WGS) entry which is preliminary data.</text>
</comment>
<dbReference type="Gene3D" id="3.40.430.10">
    <property type="entry name" value="Dihydrofolate Reductase, subunit A"/>
    <property type="match status" value="1"/>
</dbReference>
<feature type="domain" description="Bacterial bifunctional deaminase-reductase C-terminal" evidence="1">
    <location>
        <begin position="3"/>
        <end position="169"/>
    </location>
</feature>
<dbReference type="Pfam" id="PF01872">
    <property type="entry name" value="RibD_C"/>
    <property type="match status" value="1"/>
</dbReference>
<gene>
    <name evidence="2" type="ORF">QWY31_08955</name>
</gene>
<organism evidence="2 3">
    <name type="scientific">Shiella aurantiaca</name>
    <dbReference type="NCBI Taxonomy" id="3058365"/>
    <lineage>
        <taxon>Bacteria</taxon>
        <taxon>Pseudomonadati</taxon>
        <taxon>Bacteroidota</taxon>
        <taxon>Cytophagia</taxon>
        <taxon>Cytophagales</taxon>
        <taxon>Shiellaceae</taxon>
        <taxon>Shiella</taxon>
    </lineage>
</organism>
<dbReference type="InterPro" id="IPR024072">
    <property type="entry name" value="DHFR-like_dom_sf"/>
</dbReference>
<dbReference type="SUPFAM" id="SSF53597">
    <property type="entry name" value="Dihydrofolate reductase-like"/>
    <property type="match status" value="1"/>
</dbReference>
<sequence>MRQIIYYVASSLDGYIAGPNEDVSGYVGSGSGVDKYFEDLQHFDTVIMGKNTYEFGYKFGLKPGQKAYPHMKHFIFSNHLVLEKADPDVQVKKMDIREVENLRQKDGTDIYLCGGGQFATWLLKNQQIDQVKIKLNPLILGGGIKLFEGLEETYTLELLGSEVYEKGLQIMSYRVIYK</sequence>
<dbReference type="InterPro" id="IPR050765">
    <property type="entry name" value="Riboflavin_Biosynth_HTPR"/>
</dbReference>